<dbReference type="RefSeq" id="WP_272090941.1">
    <property type="nucleotide sequence ID" value="NZ_JAQNDL010000003.1"/>
</dbReference>
<proteinExistence type="predicted"/>
<protein>
    <submittedName>
        <fullName evidence="2">Class I SAM-dependent methyltransferase</fullName>
    </submittedName>
</protein>
<dbReference type="Pfam" id="PF13649">
    <property type="entry name" value="Methyltransf_25"/>
    <property type="match status" value="1"/>
</dbReference>
<dbReference type="InterPro" id="IPR041698">
    <property type="entry name" value="Methyltransf_25"/>
</dbReference>
<evidence type="ECO:0000313" key="3">
    <source>
        <dbReference type="Proteomes" id="UP001221686"/>
    </source>
</evidence>
<feature type="domain" description="Methyltransferase" evidence="1">
    <location>
        <begin position="50"/>
        <end position="146"/>
    </location>
</feature>
<keyword evidence="2" id="KW-0808">Transferase</keyword>
<sequence>MSAADYAKLWDDYWSDTDATGQVFWDSRPEVGVEDDLRRFGAHLDRTLPIVDLGCGHGTQTRALARQFSRVVGADVSAAGLAIALAGEPLPGLEFVVLDLLDPAAAAALQRRIGDANVYVRAVFHQLDEAARVQAVAGLRALLGHRGRALVCELSPAADAYFEYLFAEFGGPPPGLQQVLRHGIRPAALQRGDLTRLFALAGLTPIAQGKGSIHTTLTLPGGHTALVPTDLFVFGRAT</sequence>
<dbReference type="Gene3D" id="3.40.50.150">
    <property type="entry name" value="Vaccinia Virus protein VP39"/>
    <property type="match status" value="1"/>
</dbReference>
<dbReference type="EMBL" id="JAQNDL010000003">
    <property type="protein sequence ID" value="MDC0722411.1"/>
    <property type="molecule type" value="Genomic_DNA"/>
</dbReference>
<dbReference type="Proteomes" id="UP001221686">
    <property type="component" value="Unassembled WGS sequence"/>
</dbReference>
<evidence type="ECO:0000259" key="1">
    <source>
        <dbReference type="Pfam" id="PF13649"/>
    </source>
</evidence>
<dbReference type="InterPro" id="IPR029063">
    <property type="entry name" value="SAM-dependent_MTases_sf"/>
</dbReference>
<gene>
    <name evidence="2" type="ORF">POL25_36315</name>
</gene>
<keyword evidence="2" id="KW-0489">Methyltransferase</keyword>
<dbReference type="GO" id="GO:0008168">
    <property type="term" value="F:methyltransferase activity"/>
    <property type="evidence" value="ECO:0007669"/>
    <property type="project" value="UniProtKB-KW"/>
</dbReference>
<dbReference type="GO" id="GO:0032259">
    <property type="term" value="P:methylation"/>
    <property type="evidence" value="ECO:0007669"/>
    <property type="project" value="UniProtKB-KW"/>
</dbReference>
<evidence type="ECO:0000313" key="2">
    <source>
        <dbReference type="EMBL" id="MDC0722411.1"/>
    </source>
</evidence>
<name>A0ABT5E978_9BACT</name>
<comment type="caution">
    <text evidence="2">The sequence shown here is derived from an EMBL/GenBank/DDBJ whole genome shotgun (WGS) entry which is preliminary data.</text>
</comment>
<organism evidence="2 3">
    <name type="scientific">Nannocystis bainbridge</name>
    <dbReference type="NCBI Taxonomy" id="2995303"/>
    <lineage>
        <taxon>Bacteria</taxon>
        <taxon>Pseudomonadati</taxon>
        <taxon>Myxococcota</taxon>
        <taxon>Polyangia</taxon>
        <taxon>Nannocystales</taxon>
        <taxon>Nannocystaceae</taxon>
        <taxon>Nannocystis</taxon>
    </lineage>
</organism>
<keyword evidence="3" id="KW-1185">Reference proteome</keyword>
<dbReference type="SUPFAM" id="SSF53335">
    <property type="entry name" value="S-adenosyl-L-methionine-dependent methyltransferases"/>
    <property type="match status" value="1"/>
</dbReference>
<reference evidence="2 3" key="1">
    <citation type="submission" date="2022-11" db="EMBL/GenBank/DDBJ databases">
        <title>Minimal conservation of predation-associated metabolite biosynthetic gene clusters underscores biosynthetic potential of Myxococcota including descriptions for ten novel species: Archangium lansinium sp. nov., Myxococcus landrumus sp. nov., Nannocystis bai.</title>
        <authorList>
            <person name="Ahearne A."/>
            <person name="Stevens C."/>
            <person name="Dowd S."/>
        </authorList>
    </citation>
    <scope>NUCLEOTIDE SEQUENCE [LARGE SCALE GENOMIC DNA]</scope>
    <source>
        <strain evidence="2 3">BB15-2</strain>
    </source>
</reference>
<accession>A0ABT5E978</accession>